<reference evidence="3" key="1">
    <citation type="submission" date="2018-04" db="EMBL/GenBank/DDBJ databases">
        <authorList>
            <person name="Lucker S."/>
            <person name="Sakoula D."/>
        </authorList>
    </citation>
    <scope>NUCLEOTIDE SEQUENCE [LARGE SCALE GENOMIC DNA]</scope>
</reference>
<sequence>MMSFAERMLKIDRRIIFVVIGLCTLLPLLYPVGLPIKISQEVRGVYDHIESLPEHSVLLLSLDFDPASKPELHPQAVALLRHAFKKNLRVVSMTLWVSGTGMADELLTKVANEFGKQRGTDYVFLGWSPGGTAVIINMGQNLYTAFPSDYGGKPTKGQPVLEGVNSLKDVTYAVSLGAGNPGVEAWYVFGKDKYKFELGGGCTGVMAPGLYPLLRSGQINGLIGGLRGAAEYESLIGQKGRAVAGMDAQSATHVAIIILVGLCNVFYFSVRRQTRQQGSQS</sequence>
<gene>
    <name evidence="2" type="ORF">NITLEN_50117</name>
</gene>
<keyword evidence="1" id="KW-0472">Membrane</keyword>
<dbReference type="InParanoid" id="A0A330L9V8"/>
<keyword evidence="3" id="KW-1185">Reference proteome</keyword>
<dbReference type="AlphaFoldDB" id="A0A330L9V8"/>
<organism evidence="2 3">
    <name type="scientific">Nitrospira lenta</name>
    <dbReference type="NCBI Taxonomy" id="1436998"/>
    <lineage>
        <taxon>Bacteria</taxon>
        <taxon>Pseudomonadati</taxon>
        <taxon>Nitrospirota</taxon>
        <taxon>Nitrospiria</taxon>
        <taxon>Nitrospirales</taxon>
        <taxon>Nitrospiraceae</taxon>
        <taxon>Nitrospira</taxon>
    </lineage>
</organism>
<name>A0A330L9V8_9BACT</name>
<evidence type="ECO:0000256" key="1">
    <source>
        <dbReference type="SAM" id="Phobius"/>
    </source>
</evidence>
<keyword evidence="1" id="KW-1133">Transmembrane helix</keyword>
<proteinExistence type="predicted"/>
<protein>
    <submittedName>
        <fullName evidence="2">Uncharacterized protein</fullName>
    </submittedName>
</protein>
<dbReference type="RefSeq" id="WP_245924495.1">
    <property type="nucleotide sequence ID" value="NZ_OUNR01000018.1"/>
</dbReference>
<evidence type="ECO:0000313" key="3">
    <source>
        <dbReference type="Proteomes" id="UP000248168"/>
    </source>
</evidence>
<dbReference type="Proteomes" id="UP000248168">
    <property type="component" value="Unassembled WGS sequence"/>
</dbReference>
<feature type="transmembrane region" description="Helical" evidence="1">
    <location>
        <begin position="251"/>
        <end position="270"/>
    </location>
</feature>
<accession>A0A330L9V8</accession>
<dbReference type="EMBL" id="OUNR01000018">
    <property type="protein sequence ID" value="SPP66077.1"/>
    <property type="molecule type" value="Genomic_DNA"/>
</dbReference>
<keyword evidence="1" id="KW-0812">Transmembrane</keyword>
<evidence type="ECO:0000313" key="2">
    <source>
        <dbReference type="EMBL" id="SPP66077.1"/>
    </source>
</evidence>